<name>A0AAE3NVK4_9BACT</name>
<evidence type="ECO:0000256" key="1">
    <source>
        <dbReference type="ARBA" id="ARBA00010529"/>
    </source>
</evidence>
<comment type="similarity">
    <text evidence="1 4">Belongs to the bacterial histone-like protein family.</text>
</comment>
<dbReference type="PANTHER" id="PTHR33175:SF3">
    <property type="entry name" value="DNA-BINDING PROTEIN HU-BETA"/>
    <property type="match status" value="1"/>
</dbReference>
<evidence type="ECO:0000256" key="3">
    <source>
        <dbReference type="ARBA" id="ARBA00023125"/>
    </source>
</evidence>
<accession>A0AAE3NVK4</accession>
<dbReference type="PRINTS" id="PR01727">
    <property type="entry name" value="DNABINDINGHU"/>
</dbReference>
<comment type="caution">
    <text evidence="5">The sequence shown here is derived from an EMBL/GenBank/DDBJ whole genome shotgun (WGS) entry which is preliminary data.</text>
</comment>
<proteinExistence type="inferred from homology"/>
<dbReference type="PANTHER" id="PTHR33175">
    <property type="entry name" value="DNA-BINDING PROTEIN HU"/>
    <property type="match status" value="1"/>
</dbReference>
<dbReference type="SUPFAM" id="SSF47729">
    <property type="entry name" value="IHF-like DNA-binding proteins"/>
    <property type="match status" value="1"/>
</dbReference>
<dbReference type="Proteomes" id="UP001221302">
    <property type="component" value="Unassembled WGS sequence"/>
</dbReference>
<sequence>MTKADIIDKIASGTGLTKIDTEVVVDGFFKTIIDALASGHGIEIRGFGSFKVRKKKSRNARNPRTGEKVYVGEHYVPAFKFSKDFKSAVDLGMKQLKEEQKVINEKM</sequence>
<dbReference type="InterPro" id="IPR020816">
    <property type="entry name" value="Histone-like_DNA-bd_CS"/>
</dbReference>
<dbReference type="InterPro" id="IPR010992">
    <property type="entry name" value="IHF-like_DNA-bd_dom_sf"/>
</dbReference>
<gene>
    <name evidence="5" type="ORF">P0M35_01770</name>
</gene>
<dbReference type="InterPro" id="IPR000119">
    <property type="entry name" value="Hist_DNA-bd"/>
</dbReference>
<dbReference type="GO" id="GO:0030261">
    <property type="term" value="P:chromosome condensation"/>
    <property type="evidence" value="ECO:0007669"/>
    <property type="project" value="UniProtKB-KW"/>
</dbReference>
<dbReference type="SMART" id="SM00411">
    <property type="entry name" value="BHL"/>
    <property type="match status" value="1"/>
</dbReference>
<dbReference type="GO" id="GO:0030527">
    <property type="term" value="F:structural constituent of chromatin"/>
    <property type="evidence" value="ECO:0007669"/>
    <property type="project" value="InterPro"/>
</dbReference>
<evidence type="ECO:0000313" key="6">
    <source>
        <dbReference type="Proteomes" id="UP001221302"/>
    </source>
</evidence>
<dbReference type="AlphaFoldDB" id="A0AAE3NVK4"/>
<keyword evidence="2" id="KW-0226">DNA condensation</keyword>
<evidence type="ECO:0000313" key="5">
    <source>
        <dbReference type="EMBL" id="MDF1610866.1"/>
    </source>
</evidence>
<dbReference type="Pfam" id="PF00216">
    <property type="entry name" value="Bac_DNA_binding"/>
    <property type="match status" value="1"/>
</dbReference>
<reference evidence="5" key="1">
    <citation type="submission" date="2023-03" db="EMBL/GenBank/DDBJ databases">
        <title>Stygiobacter electus gen. nov., sp. nov., facultatively anaerobic thermotolerant bacterium of the class Ignavibacteria from a well of Yessentuki mineral water deposit.</title>
        <authorList>
            <person name="Podosokorskaya O.A."/>
            <person name="Elcheninov A.G."/>
            <person name="Petrova N.F."/>
            <person name="Zavarzina D.G."/>
            <person name="Kublanov I.V."/>
            <person name="Merkel A.Y."/>
        </authorList>
    </citation>
    <scope>NUCLEOTIDE SEQUENCE</scope>
    <source>
        <strain evidence="5">09-Me</strain>
    </source>
</reference>
<dbReference type="RefSeq" id="WP_321534633.1">
    <property type="nucleotide sequence ID" value="NZ_JARGDL010000002.1"/>
</dbReference>
<keyword evidence="6" id="KW-1185">Reference proteome</keyword>
<dbReference type="PROSITE" id="PS00045">
    <property type="entry name" value="HISTONE_LIKE"/>
    <property type="match status" value="1"/>
</dbReference>
<organism evidence="5 6">
    <name type="scientific">Stygiobacter electus</name>
    <dbReference type="NCBI Taxonomy" id="3032292"/>
    <lineage>
        <taxon>Bacteria</taxon>
        <taxon>Pseudomonadati</taxon>
        <taxon>Ignavibacteriota</taxon>
        <taxon>Ignavibacteria</taxon>
        <taxon>Ignavibacteriales</taxon>
        <taxon>Melioribacteraceae</taxon>
        <taxon>Stygiobacter</taxon>
    </lineage>
</organism>
<evidence type="ECO:0000256" key="2">
    <source>
        <dbReference type="ARBA" id="ARBA00023067"/>
    </source>
</evidence>
<evidence type="ECO:0000256" key="4">
    <source>
        <dbReference type="RuleBase" id="RU003939"/>
    </source>
</evidence>
<dbReference type="GO" id="GO:0003677">
    <property type="term" value="F:DNA binding"/>
    <property type="evidence" value="ECO:0007669"/>
    <property type="project" value="UniProtKB-KW"/>
</dbReference>
<dbReference type="Gene3D" id="4.10.520.10">
    <property type="entry name" value="IHF-like DNA-binding proteins"/>
    <property type="match status" value="1"/>
</dbReference>
<dbReference type="EMBL" id="JARGDL010000002">
    <property type="protein sequence ID" value="MDF1610866.1"/>
    <property type="molecule type" value="Genomic_DNA"/>
</dbReference>
<keyword evidence="3" id="KW-0238">DNA-binding</keyword>
<dbReference type="CDD" id="cd13836">
    <property type="entry name" value="IHF_B"/>
    <property type="match status" value="1"/>
</dbReference>
<protein>
    <submittedName>
        <fullName evidence="5">Integration host factor subunit beta</fullName>
    </submittedName>
</protein>